<sequence length="77" mass="9182">MSSNKQVEFDYSKLRGRIKEYYGTQEKLADALNIGRVSLSQRLNNRIDFLQSEINQMSKLLEIEKFDIPEYFFKVKK</sequence>
<dbReference type="Pfam" id="PF05339">
    <property type="entry name" value="DUF739"/>
    <property type="match status" value="1"/>
</dbReference>
<dbReference type="Gene3D" id="1.10.260.40">
    <property type="entry name" value="lambda repressor-like DNA-binding domains"/>
    <property type="match status" value="1"/>
</dbReference>
<gene>
    <name evidence="1" type="ORF">SAMN05661086_02725</name>
</gene>
<organism evidence="1 2">
    <name type="scientific">Anaeromicropila populeti</name>
    <dbReference type="NCBI Taxonomy" id="37658"/>
    <lineage>
        <taxon>Bacteria</taxon>
        <taxon>Bacillati</taxon>
        <taxon>Bacillota</taxon>
        <taxon>Clostridia</taxon>
        <taxon>Lachnospirales</taxon>
        <taxon>Lachnospiraceae</taxon>
        <taxon>Anaeromicropila</taxon>
    </lineage>
</organism>
<accession>A0A1I6KTZ9</accession>
<evidence type="ECO:0008006" key="3">
    <source>
        <dbReference type="Google" id="ProtNLM"/>
    </source>
</evidence>
<reference evidence="1 2" key="1">
    <citation type="submission" date="2016-10" db="EMBL/GenBank/DDBJ databases">
        <authorList>
            <person name="de Groot N.N."/>
        </authorList>
    </citation>
    <scope>NUCLEOTIDE SEQUENCE [LARGE SCALE GENOMIC DNA]</scope>
    <source>
        <strain evidence="1 2">743A</strain>
    </source>
</reference>
<dbReference type="GO" id="GO:0003677">
    <property type="term" value="F:DNA binding"/>
    <property type="evidence" value="ECO:0007669"/>
    <property type="project" value="InterPro"/>
</dbReference>
<dbReference type="STRING" id="37658.SAMN05661086_02725"/>
<dbReference type="InterPro" id="IPR008003">
    <property type="entry name" value="DUF739"/>
</dbReference>
<proteinExistence type="predicted"/>
<dbReference type="Proteomes" id="UP000199659">
    <property type="component" value="Unassembled WGS sequence"/>
</dbReference>
<dbReference type="InterPro" id="IPR010982">
    <property type="entry name" value="Lambda_DNA-bd_dom_sf"/>
</dbReference>
<dbReference type="RefSeq" id="WP_092561649.1">
    <property type="nucleotide sequence ID" value="NZ_FOYZ01000010.1"/>
</dbReference>
<protein>
    <recommendedName>
        <fullName evidence="3">HTH cro/C1-type domain-containing protein</fullName>
    </recommendedName>
</protein>
<evidence type="ECO:0000313" key="1">
    <source>
        <dbReference type="EMBL" id="SFR94699.1"/>
    </source>
</evidence>
<keyword evidence="2" id="KW-1185">Reference proteome</keyword>
<evidence type="ECO:0000313" key="2">
    <source>
        <dbReference type="Proteomes" id="UP000199659"/>
    </source>
</evidence>
<dbReference type="OrthoDB" id="2066905at2"/>
<dbReference type="EMBL" id="FOYZ01000010">
    <property type="protein sequence ID" value="SFR94699.1"/>
    <property type="molecule type" value="Genomic_DNA"/>
</dbReference>
<name>A0A1I6KTZ9_9FIRM</name>
<dbReference type="AlphaFoldDB" id="A0A1I6KTZ9"/>